<evidence type="ECO:0000313" key="2">
    <source>
        <dbReference type="Proteomes" id="UP000031565"/>
    </source>
</evidence>
<dbReference type="STRING" id="2138.SMSRO_v1c15140"/>
<dbReference type="AlphaFoldDB" id="A0A2P6FE57"/>
<accession>A0A2P6FE57</accession>
<comment type="caution">
    <text evidence="1">The sequence shown here is derived from an EMBL/GenBank/DDBJ whole genome shotgun (WGS) entry which is preliminary data.</text>
</comment>
<organism evidence="1 2">
    <name type="scientific">Spiroplasma poulsonii</name>
    <dbReference type="NCBI Taxonomy" id="2138"/>
    <lineage>
        <taxon>Bacteria</taxon>
        <taxon>Bacillati</taxon>
        <taxon>Mycoplasmatota</taxon>
        <taxon>Mollicutes</taxon>
        <taxon>Entomoplasmatales</taxon>
        <taxon>Spiroplasmataceae</taxon>
        <taxon>Spiroplasma</taxon>
    </lineage>
</organism>
<dbReference type="EMBL" id="JTLV02000001">
    <property type="protein sequence ID" value="PQM31737.1"/>
    <property type="molecule type" value="Genomic_DNA"/>
</dbReference>
<dbReference type="RefSeq" id="WP_040093740.1">
    <property type="nucleotide sequence ID" value="NZ_CM020866.1"/>
</dbReference>
<dbReference type="Proteomes" id="UP000031565">
    <property type="component" value="Unassembled WGS sequence"/>
</dbReference>
<protein>
    <submittedName>
        <fullName evidence="1">Uncharacterized protein</fullName>
    </submittedName>
</protein>
<name>A0A2P6FE57_9MOLU</name>
<keyword evidence="2" id="KW-1185">Reference proteome</keyword>
<reference evidence="1 2" key="1">
    <citation type="journal article" date="2015" name="MBio">
        <title>Genome sequence of the Drosophila melanogaster male-killing Spiroplasma strain MSRO endosymbiont.</title>
        <authorList>
            <person name="Paredes J.C."/>
            <person name="Herren J.K."/>
            <person name="Schupfer F."/>
            <person name="Marin R."/>
            <person name="Claverol S."/>
            <person name="Kuo C.H."/>
            <person name="Lemaitre B."/>
            <person name="Beven L."/>
        </authorList>
    </citation>
    <scope>NUCLEOTIDE SEQUENCE [LARGE SCALE GENOMIC DNA]</scope>
    <source>
        <strain evidence="1 2">MSRO</strain>
    </source>
</reference>
<sequence length="183" mass="20594">MNKTFFTIITASMLGSTLPQTLNQEQATTKSLNWDISVMSGNASFPVAKRGMKFVTNSDRPLVFNYLNYATTWELFIQQYPYFKIIDSSITAGLKGDNKQNNFDSMVYHTSDFNTGSSGAMFTMGEVKSQFIGDYVVLSVVGMLLNNAIQFGVMYTLNITQQYADPYPFYDAVTGRIQFMSQK</sequence>
<dbReference type="OrthoDB" id="390270at2"/>
<gene>
    <name evidence="1" type="ORF">SMSRO_SF015880</name>
</gene>
<evidence type="ECO:0000313" key="1">
    <source>
        <dbReference type="EMBL" id="PQM31737.1"/>
    </source>
</evidence>
<proteinExistence type="predicted"/>